<keyword evidence="3" id="KW-1185">Reference proteome</keyword>
<dbReference type="Proteomes" id="UP000224130">
    <property type="component" value="Unassembled WGS sequence"/>
</dbReference>
<dbReference type="AlphaFoldDB" id="A0A2A9EVN8"/>
<reference evidence="2 3" key="1">
    <citation type="submission" date="2017-10" db="EMBL/GenBank/DDBJ databases">
        <title>Sequencing the genomes of 1000 actinobacteria strains.</title>
        <authorList>
            <person name="Klenk H.-P."/>
        </authorList>
    </citation>
    <scope>NUCLEOTIDE SEQUENCE [LARGE SCALE GENOMIC DNA]</scope>
    <source>
        <strain evidence="2 3">DSM 21863</strain>
    </source>
</reference>
<gene>
    <name evidence="2" type="ORF">ATJ88_1244</name>
</gene>
<feature type="transmembrane region" description="Helical" evidence="1">
    <location>
        <begin position="15"/>
        <end position="36"/>
    </location>
</feature>
<comment type="caution">
    <text evidence="2">The sequence shown here is derived from an EMBL/GenBank/DDBJ whole genome shotgun (WGS) entry which is preliminary data.</text>
</comment>
<proteinExistence type="predicted"/>
<dbReference type="RefSeq" id="WP_098463065.1">
    <property type="nucleotide sequence ID" value="NZ_PDJJ01000001.1"/>
</dbReference>
<keyword evidence="1" id="KW-0812">Transmembrane</keyword>
<protein>
    <submittedName>
        <fullName evidence="2">Uncharacterized protein</fullName>
    </submittedName>
</protein>
<evidence type="ECO:0000313" key="2">
    <source>
        <dbReference type="EMBL" id="PFG42581.1"/>
    </source>
</evidence>
<feature type="transmembrane region" description="Helical" evidence="1">
    <location>
        <begin position="48"/>
        <end position="69"/>
    </location>
</feature>
<name>A0A2A9EVN8_9MICO</name>
<dbReference type="EMBL" id="PDJJ01000001">
    <property type="protein sequence ID" value="PFG42581.1"/>
    <property type="molecule type" value="Genomic_DNA"/>
</dbReference>
<accession>A0A2A9EVN8</accession>
<evidence type="ECO:0000313" key="3">
    <source>
        <dbReference type="Proteomes" id="UP000224130"/>
    </source>
</evidence>
<organism evidence="2 3">
    <name type="scientific">Isoptericola jiangsuensis</name>
    <dbReference type="NCBI Taxonomy" id="548579"/>
    <lineage>
        <taxon>Bacteria</taxon>
        <taxon>Bacillati</taxon>
        <taxon>Actinomycetota</taxon>
        <taxon>Actinomycetes</taxon>
        <taxon>Micrococcales</taxon>
        <taxon>Promicromonosporaceae</taxon>
        <taxon>Isoptericola</taxon>
    </lineage>
</organism>
<evidence type="ECO:0000256" key="1">
    <source>
        <dbReference type="SAM" id="Phobius"/>
    </source>
</evidence>
<keyword evidence="1" id="KW-1133">Transmembrane helix</keyword>
<keyword evidence="1" id="KW-0472">Membrane</keyword>
<sequence>MTSAVRLGAGGRGPWWALVAGLTVLGVLEAVLLHWAADALLPAGPARVVDVVVGGATAALLLVMASPLWSRHRVANAVSVEDAGTLVRALGGPAATLAP</sequence>